<keyword evidence="3" id="KW-1185">Reference proteome</keyword>
<name>A0ABD0LGU9_9CAEN</name>
<accession>A0ABD0LGU9</accession>
<sequence length="51" mass="5327">YFTPNSAAERNKSETITTTTTATTSTLTQSDATEHGPETGTEVKGDPIIPG</sequence>
<evidence type="ECO:0000313" key="3">
    <source>
        <dbReference type="Proteomes" id="UP001519460"/>
    </source>
</evidence>
<evidence type="ECO:0000313" key="2">
    <source>
        <dbReference type="EMBL" id="KAK7498471.1"/>
    </source>
</evidence>
<dbReference type="Proteomes" id="UP001519460">
    <property type="component" value="Unassembled WGS sequence"/>
</dbReference>
<protein>
    <submittedName>
        <fullName evidence="2">Uncharacterized protein</fullName>
    </submittedName>
</protein>
<feature type="compositionally biased region" description="Low complexity" evidence="1">
    <location>
        <begin position="15"/>
        <end position="28"/>
    </location>
</feature>
<feature type="region of interest" description="Disordered" evidence="1">
    <location>
        <begin position="1"/>
        <end position="51"/>
    </location>
</feature>
<evidence type="ECO:0000256" key="1">
    <source>
        <dbReference type="SAM" id="MobiDB-lite"/>
    </source>
</evidence>
<feature type="compositionally biased region" description="Basic and acidic residues" evidence="1">
    <location>
        <begin position="32"/>
        <end position="45"/>
    </location>
</feature>
<reference evidence="2 3" key="1">
    <citation type="journal article" date="2023" name="Sci. Data">
        <title>Genome assembly of the Korean intertidal mud-creeper Batillaria attramentaria.</title>
        <authorList>
            <person name="Patra A.K."/>
            <person name="Ho P.T."/>
            <person name="Jun S."/>
            <person name="Lee S.J."/>
            <person name="Kim Y."/>
            <person name="Won Y.J."/>
        </authorList>
    </citation>
    <scope>NUCLEOTIDE SEQUENCE [LARGE SCALE GENOMIC DNA]</scope>
    <source>
        <strain evidence="2">Wonlab-2016</strain>
    </source>
</reference>
<comment type="caution">
    <text evidence="2">The sequence shown here is derived from an EMBL/GenBank/DDBJ whole genome shotgun (WGS) entry which is preliminary data.</text>
</comment>
<organism evidence="2 3">
    <name type="scientific">Batillaria attramentaria</name>
    <dbReference type="NCBI Taxonomy" id="370345"/>
    <lineage>
        <taxon>Eukaryota</taxon>
        <taxon>Metazoa</taxon>
        <taxon>Spiralia</taxon>
        <taxon>Lophotrochozoa</taxon>
        <taxon>Mollusca</taxon>
        <taxon>Gastropoda</taxon>
        <taxon>Caenogastropoda</taxon>
        <taxon>Sorbeoconcha</taxon>
        <taxon>Cerithioidea</taxon>
        <taxon>Batillariidae</taxon>
        <taxon>Batillaria</taxon>
    </lineage>
</organism>
<dbReference type="EMBL" id="JACVVK020000050">
    <property type="protein sequence ID" value="KAK7498471.1"/>
    <property type="molecule type" value="Genomic_DNA"/>
</dbReference>
<feature type="non-terminal residue" evidence="2">
    <location>
        <position position="1"/>
    </location>
</feature>
<dbReference type="AlphaFoldDB" id="A0ABD0LGU9"/>
<gene>
    <name evidence="2" type="ORF">BaRGS_00010131</name>
</gene>
<proteinExistence type="predicted"/>